<gene>
    <name evidence="3" type="ORF">FOJ82_04735</name>
</gene>
<evidence type="ECO:0000313" key="4">
    <source>
        <dbReference type="Proteomes" id="UP000317638"/>
    </source>
</evidence>
<feature type="region of interest" description="Disordered" evidence="1">
    <location>
        <begin position="66"/>
        <end position="110"/>
    </location>
</feature>
<proteinExistence type="predicted"/>
<dbReference type="Proteomes" id="UP000317638">
    <property type="component" value="Unassembled WGS sequence"/>
</dbReference>
<keyword evidence="2" id="KW-0812">Transmembrane</keyword>
<keyword evidence="4" id="KW-1185">Reference proteome</keyword>
<dbReference type="RefSeq" id="WP_143937255.1">
    <property type="nucleotide sequence ID" value="NZ_VKKG01000001.1"/>
</dbReference>
<comment type="caution">
    <text evidence="3">The sequence shown here is derived from an EMBL/GenBank/DDBJ whole genome shotgun (WGS) entry which is preliminary data.</text>
</comment>
<reference evidence="3 4" key="1">
    <citation type="submission" date="2019-07" db="EMBL/GenBank/DDBJ databases">
        <authorList>
            <person name="Zhou L.-Y."/>
        </authorList>
    </citation>
    <scope>NUCLEOTIDE SEQUENCE [LARGE SCALE GENOMIC DNA]</scope>
    <source>
        <strain evidence="3 4">YIM 101269</strain>
    </source>
</reference>
<evidence type="ECO:0000313" key="3">
    <source>
        <dbReference type="EMBL" id="TRY20171.1"/>
    </source>
</evidence>
<accession>A0A553K668</accession>
<organism evidence="3 4">
    <name type="scientific">Tessaracoccus rhinocerotis</name>
    <dbReference type="NCBI Taxonomy" id="1689449"/>
    <lineage>
        <taxon>Bacteria</taxon>
        <taxon>Bacillati</taxon>
        <taxon>Actinomycetota</taxon>
        <taxon>Actinomycetes</taxon>
        <taxon>Propionibacteriales</taxon>
        <taxon>Propionibacteriaceae</taxon>
        <taxon>Tessaracoccus</taxon>
    </lineage>
</organism>
<keyword evidence="2" id="KW-0472">Membrane</keyword>
<dbReference type="EMBL" id="VKKG01000001">
    <property type="protein sequence ID" value="TRY20171.1"/>
    <property type="molecule type" value="Genomic_DNA"/>
</dbReference>
<evidence type="ECO:0000256" key="2">
    <source>
        <dbReference type="SAM" id="Phobius"/>
    </source>
</evidence>
<dbReference type="AlphaFoldDB" id="A0A553K668"/>
<feature type="transmembrane region" description="Helical" evidence="2">
    <location>
        <begin position="36"/>
        <end position="55"/>
    </location>
</feature>
<sequence>MTEKDISEILKNSAPGAPRMADLGDRVRRGHRRRRTIQVATAGVAVLALGIPAALQVNAMLGDPREALPPVINPMDPSEDPDPSPTQEPTQAPTQAPTEEGSPNPATTVANPEQLVPEICEQNLGLATDTDDALVPEGATRVWLCSGDQEPSTPLYGAPEPLVGNIDDVIRALNEQPLTDPQEACGTGEFFNWSYLVVLEYPDREPFVVSSETDPCIGVLNDGTQQRGDGQQFFLDVRERFFAQRQNVDFEYAGQDVLCPEASSLMSQSIYDGPIRGVACGVEPDSPNLHEGVIARGLESDVVQRIHDEATANAEVAPATGFPPYTQTIQLANKFGDPYTMYRMADESYLMREGVQWMTWMPSDELAAELATYFEGTRTEPFEEEPFVEVCLDPDVAYVEFPVGEYSGLGACVDDGDGRYSFREAGSEQGAVWAEEIEAAGRPISIDEEPEFTGSYLTVEDSEGQYAAVYVATDGTLVWDTAERSAVDERMAAVPSAALLEWMGEVGIDVQ</sequence>
<dbReference type="OrthoDB" id="3727918at2"/>
<evidence type="ECO:0000256" key="1">
    <source>
        <dbReference type="SAM" id="MobiDB-lite"/>
    </source>
</evidence>
<keyword evidence="2" id="KW-1133">Transmembrane helix</keyword>
<name>A0A553K668_9ACTN</name>
<protein>
    <submittedName>
        <fullName evidence="3">Uncharacterized protein</fullName>
    </submittedName>
</protein>